<evidence type="ECO:0000313" key="3">
    <source>
        <dbReference type="EMBL" id="KAF5571342.1"/>
    </source>
</evidence>
<organism evidence="3 4">
    <name type="scientific">Fusarium phyllophilum</name>
    <dbReference type="NCBI Taxonomy" id="47803"/>
    <lineage>
        <taxon>Eukaryota</taxon>
        <taxon>Fungi</taxon>
        <taxon>Dikarya</taxon>
        <taxon>Ascomycota</taxon>
        <taxon>Pezizomycotina</taxon>
        <taxon>Sordariomycetes</taxon>
        <taxon>Hypocreomycetidae</taxon>
        <taxon>Hypocreales</taxon>
        <taxon>Nectriaceae</taxon>
        <taxon>Fusarium</taxon>
        <taxon>Fusarium fujikuroi species complex</taxon>
    </lineage>
</organism>
<accession>A0A8H5NLW0</accession>
<evidence type="ECO:0000256" key="2">
    <source>
        <dbReference type="SAM" id="MobiDB-lite"/>
    </source>
</evidence>
<gene>
    <name evidence="3" type="ORF">FPHYL_518</name>
</gene>
<sequence length="522" mass="58851">MSAQRSNKRRAPAAHQDEPGKQKKGRPSKSNRVANIPEAAINRIQARRMLAESSLPRSQGGDLAGYYHDRIAMEMDGQWDPEDDEAVDEEWDQFAQTAKLPDFTTSTRHGSLLTLFKVCLRLYQTTPIILLSPRYHLRYHAVSINGMGHDWVFSKLFCDDLTALMVHPVWEANKELLATALAWTVICRLDDRRPWGGSPEKPCPALESVYEQVQRCVENNHPLPSSYHDMHKSARERASQRGELTSKWSDLFMKIGEVARGEPADEPDEPNDDFRNLFGSPVLPVTLWDLRHLTDAVDATALGPDCDYSVDDALIGWNAEASGQSLPERKQLPLVFEISWKQVFKHLRISRREHHGDTVSPPGEDGQITVGPSNSQLEDTDSESERSTISRQGSFLSSRLRPAGDDGSEIGGTFDDNFEEEAEPNNGYSPTTPALWVSARDGFDIPEALPQQPSTTSPGNLHQNSRLLMEISELRRENRELRNGQQRLYKLMEESQKQHNESMASIQAQLRELVEANHESNL</sequence>
<comment type="caution">
    <text evidence="3">The sequence shown here is derived from an EMBL/GenBank/DDBJ whole genome shotgun (WGS) entry which is preliminary data.</text>
</comment>
<dbReference type="AlphaFoldDB" id="A0A8H5NLW0"/>
<proteinExistence type="predicted"/>
<feature type="compositionally biased region" description="Basic residues" evidence="2">
    <location>
        <begin position="1"/>
        <end position="12"/>
    </location>
</feature>
<name>A0A8H5NLW0_9HYPO</name>
<feature type="region of interest" description="Disordered" evidence="2">
    <location>
        <begin position="352"/>
        <end position="433"/>
    </location>
</feature>
<dbReference type="EMBL" id="JAAOAQ010000015">
    <property type="protein sequence ID" value="KAF5571342.1"/>
    <property type="molecule type" value="Genomic_DNA"/>
</dbReference>
<evidence type="ECO:0000313" key="4">
    <source>
        <dbReference type="Proteomes" id="UP000582016"/>
    </source>
</evidence>
<dbReference type="Proteomes" id="UP000582016">
    <property type="component" value="Unassembled WGS sequence"/>
</dbReference>
<reference evidence="3 4" key="1">
    <citation type="submission" date="2020-05" db="EMBL/GenBank/DDBJ databases">
        <title>Identification and distribution of gene clusters putatively required for synthesis of sphingolipid metabolism inhibitors in phylogenetically diverse species of the filamentous fungus Fusarium.</title>
        <authorList>
            <person name="Kim H.-S."/>
            <person name="Busman M."/>
            <person name="Brown D.W."/>
            <person name="Divon H."/>
            <person name="Uhlig S."/>
            <person name="Proctor R.H."/>
        </authorList>
    </citation>
    <scope>NUCLEOTIDE SEQUENCE [LARGE SCALE GENOMIC DNA]</scope>
    <source>
        <strain evidence="3 4">NRRL 13617</strain>
    </source>
</reference>
<dbReference type="OrthoDB" id="4754366at2759"/>
<feature type="coiled-coil region" evidence="1">
    <location>
        <begin position="464"/>
        <end position="494"/>
    </location>
</feature>
<evidence type="ECO:0000256" key="1">
    <source>
        <dbReference type="SAM" id="Coils"/>
    </source>
</evidence>
<keyword evidence="1" id="KW-0175">Coiled coil</keyword>
<protein>
    <submittedName>
        <fullName evidence="3">Uncharacterized protein</fullName>
    </submittedName>
</protein>
<keyword evidence="4" id="KW-1185">Reference proteome</keyword>
<feature type="region of interest" description="Disordered" evidence="2">
    <location>
        <begin position="1"/>
        <end position="38"/>
    </location>
</feature>